<evidence type="ECO:0000256" key="1">
    <source>
        <dbReference type="SAM" id="MobiDB-lite"/>
    </source>
</evidence>
<reference evidence="3" key="1">
    <citation type="submission" date="2014-11" db="EMBL/GenBank/DDBJ databases">
        <authorList>
            <person name="Otto D Thomas"/>
            <person name="Naeem Raeece"/>
        </authorList>
    </citation>
    <scope>NUCLEOTIDE SEQUENCE</scope>
</reference>
<name>A0A0G4H705_9ALVE</name>
<organism evidence="3">
    <name type="scientific">Chromera velia CCMP2878</name>
    <dbReference type="NCBI Taxonomy" id="1169474"/>
    <lineage>
        <taxon>Eukaryota</taxon>
        <taxon>Sar</taxon>
        <taxon>Alveolata</taxon>
        <taxon>Colpodellida</taxon>
        <taxon>Chromeraceae</taxon>
        <taxon>Chromera</taxon>
    </lineage>
</organism>
<protein>
    <submittedName>
        <fullName evidence="3">Uncharacterized protein</fullName>
    </submittedName>
</protein>
<dbReference type="VEuPathDB" id="CryptoDB:Cvel_24952"/>
<dbReference type="PhylomeDB" id="A0A0G4H705"/>
<evidence type="ECO:0000256" key="2">
    <source>
        <dbReference type="SAM" id="SignalP"/>
    </source>
</evidence>
<sequence length="668" mass="74034">MGIGGFPLLSLLHLIPCEGASLLGAGVRAEAWKAGTLLPPGALLQPLEGPSDLVHPRGVRGRGALWDSPQTAGVPEYHVPGFHQRAHTPEPSLLQREGNSSQPQLRILGAGPEALAFSQKGMQKLTYEELKPPGLTDQQKVTLKDVIHDIFATTDDQEGLVELDEDILQGVNAILLPVVKAAAVICVEAKKQTSRKEYKTLLDVDLVAGATEQGDPIRKWKRKDTGAEVNVEEIRVMMPDGSFTLEPMEVINRAETEEEFEERRLELFRDAQWVLSKLQAEIDYDALRMRRKTALLVDIYNSRHISEDSKEDQIMSLSFNRQKLPEVFQTWVGQTNPTDVGNIQRRKDLRIAIQKSQEKTAQKLADIADERERERQQQAAAIASSSGSGTPFVPPPSEQQKEIQRQRDALIREQQAKVQQIEQEYMTRLQALGPSTATTSSSTSSQGTAGAPSTQMTMGTSVPAYHYAGNQLGLNTATQASSDRIDSYEPEQERVLFEESFLNTLFEDVKETAKNAVAERSMMDIGIFKTQQAAFKAQKRLQAAKRLFKKKGEAVIALLFDHGLTGLTPDHRSVGSVASAAAARDEDALVLDEIKENASLCLRSRMSYVGFESKAENAIEALQVTINKLAADSATPRDEFYSQLQRTKDEMQAIYQIRTIVRQEVLGY</sequence>
<dbReference type="EMBL" id="CDMZ01001943">
    <property type="protein sequence ID" value="CEM39624.1"/>
    <property type="molecule type" value="Genomic_DNA"/>
</dbReference>
<accession>A0A0G4H705</accession>
<evidence type="ECO:0000313" key="3">
    <source>
        <dbReference type="EMBL" id="CEM39624.1"/>
    </source>
</evidence>
<proteinExistence type="predicted"/>
<feature type="region of interest" description="Disordered" evidence="1">
    <location>
        <begin position="370"/>
        <end position="405"/>
    </location>
</feature>
<feature type="compositionally biased region" description="Low complexity" evidence="1">
    <location>
        <begin position="377"/>
        <end position="386"/>
    </location>
</feature>
<gene>
    <name evidence="3" type="ORF">Cvel_24952</name>
</gene>
<feature type="chain" id="PRO_5005191073" evidence="2">
    <location>
        <begin position="20"/>
        <end position="668"/>
    </location>
</feature>
<dbReference type="AlphaFoldDB" id="A0A0G4H705"/>
<keyword evidence="2" id="KW-0732">Signal</keyword>
<feature type="region of interest" description="Disordered" evidence="1">
    <location>
        <begin position="433"/>
        <end position="457"/>
    </location>
</feature>
<feature type="compositionally biased region" description="Low complexity" evidence="1">
    <location>
        <begin position="433"/>
        <end position="454"/>
    </location>
</feature>
<feature type="signal peptide" evidence="2">
    <location>
        <begin position="1"/>
        <end position="19"/>
    </location>
</feature>